<name>A0A6L2JJJ1_TANCI</name>
<protein>
    <submittedName>
        <fullName evidence="1">Uncharacterized protein</fullName>
    </submittedName>
</protein>
<gene>
    <name evidence="1" type="ORF">Tci_008725</name>
</gene>
<comment type="caution">
    <text evidence="1">The sequence shown here is derived from an EMBL/GenBank/DDBJ whole genome shotgun (WGS) entry which is preliminary data.</text>
</comment>
<organism evidence="1">
    <name type="scientific">Tanacetum cinerariifolium</name>
    <name type="common">Dalmatian daisy</name>
    <name type="synonym">Chrysanthemum cinerariifolium</name>
    <dbReference type="NCBI Taxonomy" id="118510"/>
    <lineage>
        <taxon>Eukaryota</taxon>
        <taxon>Viridiplantae</taxon>
        <taxon>Streptophyta</taxon>
        <taxon>Embryophyta</taxon>
        <taxon>Tracheophyta</taxon>
        <taxon>Spermatophyta</taxon>
        <taxon>Magnoliopsida</taxon>
        <taxon>eudicotyledons</taxon>
        <taxon>Gunneridae</taxon>
        <taxon>Pentapetalae</taxon>
        <taxon>asterids</taxon>
        <taxon>campanulids</taxon>
        <taxon>Asterales</taxon>
        <taxon>Asteraceae</taxon>
        <taxon>Asteroideae</taxon>
        <taxon>Anthemideae</taxon>
        <taxon>Anthemidinae</taxon>
        <taxon>Tanacetum</taxon>
    </lineage>
</organism>
<evidence type="ECO:0000313" key="1">
    <source>
        <dbReference type="EMBL" id="GEU36747.1"/>
    </source>
</evidence>
<dbReference type="AlphaFoldDB" id="A0A6L2JJJ1"/>
<reference evidence="1" key="1">
    <citation type="journal article" date="2019" name="Sci. Rep.">
        <title>Draft genome of Tanacetum cinerariifolium, the natural source of mosquito coil.</title>
        <authorList>
            <person name="Yamashiro T."/>
            <person name="Shiraishi A."/>
            <person name="Satake H."/>
            <person name="Nakayama K."/>
        </authorList>
    </citation>
    <scope>NUCLEOTIDE SEQUENCE</scope>
</reference>
<proteinExistence type="predicted"/>
<dbReference type="EMBL" id="BKCJ010000845">
    <property type="protein sequence ID" value="GEU36747.1"/>
    <property type="molecule type" value="Genomic_DNA"/>
</dbReference>
<accession>A0A6L2JJJ1</accession>
<sequence length="185" mass="20821">MAALVLKGNFVISLSIIAEPLSPYHVFGFLDNDTTLNEELFEEDPEEEPKEKEEEMEMEEDIPPIVVAAPLEGSSLTPPPVLESLLDFDTEAPITTDMTIWMQPPGSTFEVGRPSSVFLPPPHLVGCEVMRLRREFEEMYRIMRVLQRSLRTHQSEIGANRTRLGRLVYGATQPSELQGLADSSY</sequence>